<sequence>MNIRPAVHTWNRGELEDKFYRQYDQLLVLKKKNNELERRLRLTSTKIRQSLQNDDHSEADERCRELERENHLLIQKLKALRHQLINYTRPQSHNTTLNFLTSRTTARPQSSVEERTKSLHEKENNGYYSDITEVVNQTTHHVETNVDASKNPKIKK</sequence>
<protein>
    <submittedName>
        <fullName evidence="2">Uncharacterized protein</fullName>
    </submittedName>
</protein>
<accession>A0AC34RE30</accession>
<dbReference type="WBParaSite" id="JU765_v2.g5942.t1">
    <property type="protein sequence ID" value="JU765_v2.g5942.t1"/>
    <property type="gene ID" value="JU765_v2.g5942"/>
</dbReference>
<evidence type="ECO:0000313" key="2">
    <source>
        <dbReference type="WBParaSite" id="JU765_v2.g5942.t1"/>
    </source>
</evidence>
<name>A0AC34RE30_9BILA</name>
<evidence type="ECO:0000313" key="1">
    <source>
        <dbReference type="Proteomes" id="UP000887576"/>
    </source>
</evidence>
<proteinExistence type="predicted"/>
<dbReference type="Proteomes" id="UP000887576">
    <property type="component" value="Unplaced"/>
</dbReference>
<organism evidence="1 2">
    <name type="scientific">Panagrolaimus sp. JU765</name>
    <dbReference type="NCBI Taxonomy" id="591449"/>
    <lineage>
        <taxon>Eukaryota</taxon>
        <taxon>Metazoa</taxon>
        <taxon>Ecdysozoa</taxon>
        <taxon>Nematoda</taxon>
        <taxon>Chromadorea</taxon>
        <taxon>Rhabditida</taxon>
        <taxon>Tylenchina</taxon>
        <taxon>Panagrolaimomorpha</taxon>
        <taxon>Panagrolaimoidea</taxon>
        <taxon>Panagrolaimidae</taxon>
        <taxon>Panagrolaimus</taxon>
    </lineage>
</organism>
<reference evidence="2" key="1">
    <citation type="submission" date="2022-11" db="UniProtKB">
        <authorList>
            <consortium name="WormBaseParasite"/>
        </authorList>
    </citation>
    <scope>IDENTIFICATION</scope>
</reference>